<evidence type="ECO:0000313" key="5">
    <source>
        <dbReference type="Proteomes" id="UP001595887"/>
    </source>
</evidence>
<evidence type="ECO:0000313" key="4">
    <source>
        <dbReference type="EMBL" id="MFC4293089.1"/>
    </source>
</evidence>
<comment type="caution">
    <text evidence="4">The sequence shown here is derived from an EMBL/GenBank/DDBJ whole genome shotgun (WGS) entry which is preliminary data.</text>
</comment>
<dbReference type="InterPro" id="IPR029025">
    <property type="entry name" value="T3SS_substrate_exporter_C"/>
</dbReference>
<dbReference type="RefSeq" id="WP_381424322.1">
    <property type="nucleotide sequence ID" value="NZ_JBHSDH010000013.1"/>
</dbReference>
<dbReference type="PANTHER" id="PTHR30531">
    <property type="entry name" value="FLAGELLAR BIOSYNTHETIC PROTEIN FLHB"/>
    <property type="match status" value="1"/>
</dbReference>
<dbReference type="Pfam" id="PF01312">
    <property type="entry name" value="Bac_export_2"/>
    <property type="match status" value="1"/>
</dbReference>
<dbReference type="Proteomes" id="UP001595887">
    <property type="component" value="Unassembled WGS sequence"/>
</dbReference>
<feature type="transmembrane region" description="Helical" evidence="3">
    <location>
        <begin position="201"/>
        <end position="223"/>
    </location>
</feature>
<organism evidence="4 5">
    <name type="scientific">Sphingorhabdus arenilitoris</name>
    <dbReference type="NCBI Taxonomy" id="1490041"/>
    <lineage>
        <taxon>Bacteria</taxon>
        <taxon>Pseudomonadati</taxon>
        <taxon>Pseudomonadota</taxon>
        <taxon>Alphaproteobacteria</taxon>
        <taxon>Sphingomonadales</taxon>
        <taxon>Sphingomonadaceae</taxon>
        <taxon>Sphingorhabdus</taxon>
    </lineage>
</organism>
<dbReference type="InterPro" id="IPR006135">
    <property type="entry name" value="T3SS_substrate_exporter"/>
</dbReference>
<dbReference type="PRINTS" id="PR00950">
    <property type="entry name" value="TYPE3IMSPROT"/>
</dbReference>
<feature type="region of interest" description="Disordered" evidence="2">
    <location>
        <begin position="1"/>
        <end position="24"/>
    </location>
</feature>
<dbReference type="EMBL" id="JBHSDH010000013">
    <property type="protein sequence ID" value="MFC4293089.1"/>
    <property type="molecule type" value="Genomic_DNA"/>
</dbReference>
<keyword evidence="5" id="KW-1185">Reference proteome</keyword>
<dbReference type="Gene3D" id="3.40.1690.10">
    <property type="entry name" value="secretion proteins EscU"/>
    <property type="match status" value="1"/>
</dbReference>
<feature type="transmembrane region" description="Helical" evidence="3">
    <location>
        <begin position="82"/>
        <end position="106"/>
    </location>
</feature>
<keyword evidence="3" id="KW-0472">Membrane</keyword>
<keyword evidence="4" id="KW-0966">Cell projection</keyword>
<name>A0ABV8RJX8_9SPHN</name>
<evidence type="ECO:0000256" key="2">
    <source>
        <dbReference type="SAM" id="MobiDB-lite"/>
    </source>
</evidence>
<feature type="compositionally biased region" description="Low complexity" evidence="2">
    <location>
        <begin position="384"/>
        <end position="395"/>
    </location>
</feature>
<comment type="similarity">
    <text evidence="1">Belongs to the type III secretion exporter family.</text>
</comment>
<evidence type="ECO:0000256" key="3">
    <source>
        <dbReference type="SAM" id="Phobius"/>
    </source>
</evidence>
<keyword evidence="4" id="KW-0282">Flagellum</keyword>
<feature type="transmembrane region" description="Helical" evidence="3">
    <location>
        <begin position="34"/>
        <end position="62"/>
    </location>
</feature>
<evidence type="ECO:0000256" key="1">
    <source>
        <dbReference type="ARBA" id="ARBA00010690"/>
    </source>
</evidence>
<proteinExistence type="inferred from homology"/>
<keyword evidence="3" id="KW-1133">Transmembrane helix</keyword>
<feature type="transmembrane region" description="Helical" evidence="3">
    <location>
        <begin position="146"/>
        <end position="168"/>
    </location>
</feature>
<protein>
    <submittedName>
        <fullName evidence="4">Flagellar biosynthesis protein FlhB</fullName>
    </submittedName>
</protein>
<reference evidence="5" key="1">
    <citation type="journal article" date="2019" name="Int. J. Syst. Evol. Microbiol.">
        <title>The Global Catalogue of Microorganisms (GCM) 10K type strain sequencing project: providing services to taxonomists for standard genome sequencing and annotation.</title>
        <authorList>
            <consortium name="The Broad Institute Genomics Platform"/>
            <consortium name="The Broad Institute Genome Sequencing Center for Infectious Disease"/>
            <person name="Wu L."/>
            <person name="Ma J."/>
        </authorList>
    </citation>
    <scope>NUCLEOTIDE SEQUENCE [LARGE SCALE GENOMIC DNA]</scope>
    <source>
        <strain evidence="5">CECT 8531</strain>
    </source>
</reference>
<dbReference type="Gene3D" id="6.10.250.2080">
    <property type="match status" value="1"/>
</dbReference>
<feature type="region of interest" description="Disordered" evidence="2">
    <location>
        <begin position="381"/>
        <end position="410"/>
    </location>
</feature>
<keyword evidence="3" id="KW-0812">Transmembrane</keyword>
<gene>
    <name evidence="4" type="ORF">ACFOWX_11750</name>
</gene>
<dbReference type="PANTHER" id="PTHR30531:SF12">
    <property type="entry name" value="FLAGELLAR BIOSYNTHETIC PROTEIN FLHB"/>
    <property type="match status" value="1"/>
</dbReference>
<keyword evidence="4" id="KW-0969">Cilium</keyword>
<feature type="compositionally biased region" description="Basic and acidic residues" evidence="2">
    <location>
        <begin position="1"/>
        <end position="12"/>
    </location>
</feature>
<dbReference type="SUPFAM" id="SSF160544">
    <property type="entry name" value="EscU C-terminal domain-like"/>
    <property type="match status" value="1"/>
</dbReference>
<sequence length="410" mass="45157">MADKNDSGDKTELPTPKKLRDARKKGDVAKSKDVSLGLLTLAWFVLIALGASYISTEIYHFFEQTLDSTAETDFSHALRSTAWAGVMLLMKLSLIILVPIALLGLFAEYLQVGPVITSEKMKPSLDKLNPVEGLKRMFGMEGLAELVKTLVKVIVVCIIAYAILQMALRDVFNFVSLSETTPVGGQRQQIALAAAKFNYSLTLTFLGLVVIMFLLVGVLDRIYQKHRFTKKMMMSMRDIRKEHKDDEGDPHIKSQRRELQQQWANQNAIGAAGSASALLVNPTHIAIALDYDETECPIPVIAAKGQGDIAAAMRAEAERCEVPIIRNIAQARKLWARGEIGEMVPEDMFDAIAEIILWAKRAREGQADMWYDMDRVAHTKASGQAKAQAPAQQQARSIKSAKLAGGDAAS</sequence>
<accession>A0ABV8RJX8</accession>